<reference evidence="1 2" key="1">
    <citation type="submission" date="2024-09" db="EMBL/GenBank/DDBJ databases">
        <authorList>
            <person name="Sun Q."/>
            <person name="Mori K."/>
        </authorList>
    </citation>
    <scope>NUCLEOTIDE SEQUENCE [LARGE SCALE GENOMIC DNA]</scope>
    <source>
        <strain evidence="1 2">JCM 15389</strain>
    </source>
</reference>
<feature type="non-terminal residue" evidence="1">
    <location>
        <position position="90"/>
    </location>
</feature>
<comment type="caution">
    <text evidence="1">The sequence shown here is derived from an EMBL/GenBank/DDBJ whole genome shotgun (WGS) entry which is preliminary data.</text>
</comment>
<evidence type="ECO:0000313" key="2">
    <source>
        <dbReference type="Proteomes" id="UP001589788"/>
    </source>
</evidence>
<keyword evidence="2" id="KW-1185">Reference proteome</keyword>
<sequence length="90" mass="8994">MDQALAVGAALGAAGVVGVGMALEHRGAGQARPRSTVHPGLLADLLRSPAWRAGWVLTLAGYGLQAVAFAAGRLVVVEPLLCVALVVALG</sequence>
<dbReference type="EMBL" id="JBHLYQ010000232">
    <property type="protein sequence ID" value="MFC0083047.1"/>
    <property type="molecule type" value="Genomic_DNA"/>
</dbReference>
<protein>
    <submittedName>
        <fullName evidence="1">Uncharacterized protein</fullName>
    </submittedName>
</protein>
<dbReference type="PANTHER" id="PTHR40761:SF1">
    <property type="entry name" value="CONSERVED INTEGRAL MEMBRANE ALANINE VALINE AND LEUCINE RICH PROTEIN-RELATED"/>
    <property type="match status" value="1"/>
</dbReference>
<gene>
    <name evidence="1" type="ORF">ACFFRE_13005</name>
</gene>
<proteinExistence type="predicted"/>
<evidence type="ECO:0000313" key="1">
    <source>
        <dbReference type="EMBL" id="MFC0083047.1"/>
    </source>
</evidence>
<accession>A0ABV6C5S2</accession>
<dbReference type="PANTHER" id="PTHR40761">
    <property type="entry name" value="CONSERVED INTEGRAL MEMBRANE ALANINE VALINE AND LEUCINE RICH PROTEIN-RELATED"/>
    <property type="match status" value="1"/>
</dbReference>
<dbReference type="Proteomes" id="UP001589788">
    <property type="component" value="Unassembled WGS sequence"/>
</dbReference>
<organism evidence="1 2">
    <name type="scientific">Aciditerrimonas ferrireducens</name>
    <dbReference type="NCBI Taxonomy" id="667306"/>
    <lineage>
        <taxon>Bacteria</taxon>
        <taxon>Bacillati</taxon>
        <taxon>Actinomycetota</taxon>
        <taxon>Acidimicrobiia</taxon>
        <taxon>Acidimicrobiales</taxon>
        <taxon>Acidimicrobiaceae</taxon>
        <taxon>Aciditerrimonas</taxon>
    </lineage>
</organism>
<name>A0ABV6C5S2_9ACTN</name>